<keyword evidence="2" id="KW-1185">Reference proteome</keyword>
<comment type="caution">
    <text evidence="1">The sequence shown here is derived from an EMBL/GenBank/DDBJ whole genome shotgun (WGS) entry which is preliminary data.</text>
</comment>
<dbReference type="EMBL" id="MU273499">
    <property type="protein sequence ID" value="KAI0034497.1"/>
    <property type="molecule type" value="Genomic_DNA"/>
</dbReference>
<evidence type="ECO:0000313" key="1">
    <source>
        <dbReference type="EMBL" id="KAI0034497.1"/>
    </source>
</evidence>
<gene>
    <name evidence="1" type="ORF">K488DRAFT_26719</name>
</gene>
<reference evidence="1" key="1">
    <citation type="submission" date="2021-02" db="EMBL/GenBank/DDBJ databases">
        <authorList>
            <consortium name="DOE Joint Genome Institute"/>
            <person name="Ahrendt S."/>
            <person name="Looney B.P."/>
            <person name="Miyauchi S."/>
            <person name="Morin E."/>
            <person name="Drula E."/>
            <person name="Courty P.E."/>
            <person name="Chicoki N."/>
            <person name="Fauchery L."/>
            <person name="Kohler A."/>
            <person name="Kuo A."/>
            <person name="Labutti K."/>
            <person name="Pangilinan J."/>
            <person name="Lipzen A."/>
            <person name="Riley R."/>
            <person name="Andreopoulos W."/>
            <person name="He G."/>
            <person name="Johnson J."/>
            <person name="Barry K.W."/>
            <person name="Grigoriev I.V."/>
            <person name="Nagy L."/>
            <person name="Hibbett D."/>
            <person name="Henrissat B."/>
            <person name="Matheny P.B."/>
            <person name="Labbe J."/>
            <person name="Martin F."/>
        </authorList>
    </citation>
    <scope>NUCLEOTIDE SEQUENCE</scope>
    <source>
        <strain evidence="1">EC-137</strain>
    </source>
</reference>
<dbReference type="Proteomes" id="UP000814128">
    <property type="component" value="Unassembled WGS sequence"/>
</dbReference>
<name>A0ACB8QS43_9AGAM</name>
<proteinExistence type="predicted"/>
<protein>
    <submittedName>
        <fullName evidence="1">Cupredoxin</fullName>
    </submittedName>
</protein>
<accession>A0ACB8QS43</accession>
<reference evidence="1" key="2">
    <citation type="journal article" date="2022" name="New Phytol.">
        <title>Evolutionary transition to the ectomycorrhizal habit in the genomes of a hyperdiverse lineage of mushroom-forming fungi.</title>
        <authorList>
            <person name="Looney B."/>
            <person name="Miyauchi S."/>
            <person name="Morin E."/>
            <person name="Drula E."/>
            <person name="Courty P.E."/>
            <person name="Kohler A."/>
            <person name="Kuo A."/>
            <person name="LaButti K."/>
            <person name="Pangilinan J."/>
            <person name="Lipzen A."/>
            <person name="Riley R."/>
            <person name="Andreopoulos W."/>
            <person name="He G."/>
            <person name="Johnson J."/>
            <person name="Nolan M."/>
            <person name="Tritt A."/>
            <person name="Barry K.W."/>
            <person name="Grigoriev I.V."/>
            <person name="Nagy L.G."/>
            <person name="Hibbett D."/>
            <person name="Henrissat B."/>
            <person name="Matheny P.B."/>
            <person name="Labbe J."/>
            <person name="Martin F.M."/>
        </authorList>
    </citation>
    <scope>NUCLEOTIDE SEQUENCE</scope>
    <source>
        <strain evidence="1">EC-137</strain>
    </source>
</reference>
<feature type="non-terminal residue" evidence="1">
    <location>
        <position position="144"/>
    </location>
</feature>
<sequence length="144" mass="14812">MRFSTAVAVLSAFVAPILAQSQDHQVMVGMSGLTFTPPSITAAAGDTVTFIFYPKNHTVTQSTFAAPCTKMANGIASGFQPVQAGAANVPAMTVTVNDTNPLWFYCGQTSPVSHCGNGMVFAVNPTAAKSFSAFQAAANATLTG</sequence>
<evidence type="ECO:0000313" key="2">
    <source>
        <dbReference type="Proteomes" id="UP000814128"/>
    </source>
</evidence>
<organism evidence="1 2">
    <name type="scientific">Vararia minispora EC-137</name>
    <dbReference type="NCBI Taxonomy" id="1314806"/>
    <lineage>
        <taxon>Eukaryota</taxon>
        <taxon>Fungi</taxon>
        <taxon>Dikarya</taxon>
        <taxon>Basidiomycota</taxon>
        <taxon>Agaricomycotina</taxon>
        <taxon>Agaricomycetes</taxon>
        <taxon>Russulales</taxon>
        <taxon>Lachnocladiaceae</taxon>
        <taxon>Vararia</taxon>
    </lineage>
</organism>